<evidence type="ECO:0000256" key="3">
    <source>
        <dbReference type="ARBA" id="ARBA00022525"/>
    </source>
</evidence>
<dbReference type="OMA" id="SLESMHY"/>
<dbReference type="Pfam" id="PF11109">
    <property type="entry name" value="RFamide_26RFa"/>
    <property type="match status" value="1"/>
</dbReference>
<reference evidence="6" key="2">
    <citation type="submission" date="2025-08" db="UniProtKB">
        <authorList>
            <consortium name="Ensembl"/>
        </authorList>
    </citation>
    <scope>IDENTIFICATION</scope>
</reference>
<organism evidence="6 7">
    <name type="scientific">Pygocentrus nattereri</name>
    <name type="common">Red-bellied piranha</name>
    <dbReference type="NCBI Taxonomy" id="42514"/>
    <lineage>
        <taxon>Eukaryota</taxon>
        <taxon>Metazoa</taxon>
        <taxon>Chordata</taxon>
        <taxon>Craniata</taxon>
        <taxon>Vertebrata</taxon>
        <taxon>Euteleostomi</taxon>
        <taxon>Actinopterygii</taxon>
        <taxon>Neopterygii</taxon>
        <taxon>Teleostei</taxon>
        <taxon>Ostariophysi</taxon>
        <taxon>Characiformes</taxon>
        <taxon>Characoidei</taxon>
        <taxon>Pygocentrus</taxon>
    </lineage>
</organism>
<keyword evidence="5" id="KW-0732">Signal</keyword>
<evidence type="ECO:0000256" key="2">
    <source>
        <dbReference type="ARBA" id="ARBA00005516"/>
    </source>
</evidence>
<dbReference type="AlphaFoldDB" id="A0A3B4D8B2"/>
<dbReference type="OrthoDB" id="8935520at2759"/>
<dbReference type="InterPro" id="IPR024565">
    <property type="entry name" value="P518"/>
</dbReference>
<dbReference type="GeneID" id="119264253"/>
<evidence type="ECO:0000313" key="7">
    <source>
        <dbReference type="Proteomes" id="UP001501920"/>
    </source>
</evidence>
<dbReference type="GO" id="GO:0005576">
    <property type="term" value="C:extracellular region"/>
    <property type="evidence" value="ECO:0007669"/>
    <property type="project" value="UniProtKB-SubCell"/>
</dbReference>
<reference evidence="6" key="3">
    <citation type="submission" date="2025-09" db="UniProtKB">
        <authorList>
            <consortium name="Ensembl"/>
        </authorList>
    </citation>
    <scope>IDENTIFICATION</scope>
</reference>
<comment type="similarity">
    <text evidence="2">Belongs to the RFamide neuropeptide family.</text>
</comment>
<dbReference type="GeneTree" id="ENSGT00980000199469"/>
<proteinExistence type="inferred from homology"/>
<dbReference type="GO" id="GO:0031854">
    <property type="term" value="F:orexigenic neuropeptide QRFP receptor binding"/>
    <property type="evidence" value="ECO:0007669"/>
    <property type="project" value="InterPro"/>
</dbReference>
<name>A0A3B4D8B2_PYGNA</name>
<feature type="signal peptide" evidence="5">
    <location>
        <begin position="1"/>
        <end position="31"/>
    </location>
</feature>
<evidence type="ECO:0000256" key="1">
    <source>
        <dbReference type="ARBA" id="ARBA00004613"/>
    </source>
</evidence>
<dbReference type="RefSeq" id="XP_037398321.1">
    <property type="nucleotide sequence ID" value="XM_037542424.1"/>
</dbReference>
<feature type="chain" id="PRO_5017256214" description="Pyroglutamylated RFamide peptide" evidence="5">
    <location>
        <begin position="32"/>
        <end position="171"/>
    </location>
</feature>
<dbReference type="Ensembl" id="ENSPNAT00000028847.2">
    <property type="protein sequence ID" value="ENSPNAP00000019194.1"/>
    <property type="gene ID" value="ENSPNAG00000025707.2"/>
</dbReference>
<keyword evidence="7" id="KW-1185">Reference proteome</keyword>
<keyword evidence="4" id="KW-0027">Amidation</keyword>
<reference evidence="6 7" key="1">
    <citation type="submission" date="2020-10" db="EMBL/GenBank/DDBJ databases">
        <title>Pygocentrus nattereri (red-bellied piranha) genome, fPygNat1, primary haplotype.</title>
        <authorList>
            <person name="Myers G."/>
            <person name="Meyer A."/>
            <person name="Karagic N."/>
            <person name="Pippel M."/>
            <person name="Winkler S."/>
            <person name="Tracey A."/>
            <person name="Wood J."/>
            <person name="Formenti G."/>
            <person name="Howe K."/>
            <person name="Fedrigo O."/>
            <person name="Jarvis E.D."/>
        </authorList>
    </citation>
    <scope>NUCLEOTIDE SEQUENCE [LARGE SCALE GENOMIC DNA]</scope>
</reference>
<evidence type="ECO:0008006" key="8">
    <source>
        <dbReference type="Google" id="ProtNLM"/>
    </source>
</evidence>
<keyword evidence="3" id="KW-0964">Secreted</keyword>
<evidence type="ECO:0000256" key="4">
    <source>
        <dbReference type="ARBA" id="ARBA00022815"/>
    </source>
</evidence>
<dbReference type="Proteomes" id="UP001501920">
    <property type="component" value="Chromosome 11"/>
</dbReference>
<protein>
    <recommendedName>
        <fullName evidence="8">Pyroglutamylated RFamide peptide</fullName>
    </recommendedName>
</protein>
<accession>A0A3B4D8B2</accession>
<comment type="subcellular location">
    <subcellularLocation>
        <location evidence="1">Secreted</location>
    </subcellularLocation>
</comment>
<sequence length="171" mass="18561">MKLQLFHICSSLSAPVLLSLALLLLPPGGLSIPHHPAAYLPALDGPDWEAALLRLQAWLGGAPGAGEAQPWALIGELGPEELLARLQGVENQLGWASPPTGGVLRGQREELSRRPLGTFPQNQMEMVHYHQRGRDEDEGSEKRNEALMSIAGGLQAFNRQKGGFGFRFGRK</sequence>
<evidence type="ECO:0000256" key="5">
    <source>
        <dbReference type="SAM" id="SignalP"/>
    </source>
</evidence>
<evidence type="ECO:0000313" key="6">
    <source>
        <dbReference type="Ensembl" id="ENSPNAP00000019194.1"/>
    </source>
</evidence>